<dbReference type="Gene3D" id="2.60.40.420">
    <property type="entry name" value="Cupredoxins - blue copper proteins"/>
    <property type="match status" value="1"/>
</dbReference>
<organism evidence="2">
    <name type="scientific">Rhodopseudomonas palustris (strain BisA53)</name>
    <dbReference type="NCBI Taxonomy" id="316055"/>
    <lineage>
        <taxon>Bacteria</taxon>
        <taxon>Pseudomonadati</taxon>
        <taxon>Pseudomonadota</taxon>
        <taxon>Alphaproteobacteria</taxon>
        <taxon>Hyphomicrobiales</taxon>
        <taxon>Nitrobacteraceae</taxon>
        <taxon>Rhodopseudomonas</taxon>
    </lineage>
</organism>
<dbReference type="HOGENOM" id="CLU_157112_2_0_5"/>
<dbReference type="EMBL" id="CP000463">
    <property type="protein sequence ID" value="ABJ07602.1"/>
    <property type="molecule type" value="Genomic_DNA"/>
</dbReference>
<name>Q07KD2_RHOP5</name>
<dbReference type="SUPFAM" id="SSF49503">
    <property type="entry name" value="Cupredoxins"/>
    <property type="match status" value="1"/>
</dbReference>
<dbReference type="KEGG" id="rpe:RPE_3672"/>
<gene>
    <name evidence="2" type="ordered locus">RPE_3672</name>
</gene>
<proteinExistence type="predicted"/>
<dbReference type="InterPro" id="IPR008972">
    <property type="entry name" value="Cupredoxin"/>
</dbReference>
<sequence length="119" mass="13412">MGRAVRETRRPVLLFLALALLPAMTIGVRADDEPVFRIEFRDGKVTPQRLEVPAKTRFKLELHNLGQEPAEFESKELRKEKVLAPGASSTLVIRTLDPGEYDFFDDFHLDAPPAVLIAK</sequence>
<evidence type="ECO:0000313" key="2">
    <source>
        <dbReference type="EMBL" id="ABJ07602.1"/>
    </source>
</evidence>
<dbReference type="InterPro" id="IPR028096">
    <property type="entry name" value="EfeO_Cupredoxin"/>
</dbReference>
<accession>Q07KD2</accession>
<feature type="domain" description="EfeO-type cupredoxin-like" evidence="1">
    <location>
        <begin position="15"/>
        <end position="118"/>
    </location>
</feature>
<dbReference type="AlphaFoldDB" id="Q07KD2"/>
<evidence type="ECO:0000259" key="1">
    <source>
        <dbReference type="Pfam" id="PF13473"/>
    </source>
</evidence>
<dbReference type="STRING" id="316055.RPE_3672"/>
<reference evidence="2" key="1">
    <citation type="submission" date="2006-09" db="EMBL/GenBank/DDBJ databases">
        <title>Complete sequence of Rhodopseudomonas palustris BisA53.</title>
        <authorList>
            <consortium name="US DOE Joint Genome Institute"/>
            <person name="Copeland A."/>
            <person name="Lucas S."/>
            <person name="Lapidus A."/>
            <person name="Barry K."/>
            <person name="Detter J.C."/>
            <person name="Glavina del Rio T."/>
            <person name="Hammon N."/>
            <person name="Israni S."/>
            <person name="Dalin E."/>
            <person name="Tice H."/>
            <person name="Pitluck S."/>
            <person name="Chain P."/>
            <person name="Malfatti S."/>
            <person name="Shin M."/>
            <person name="Vergez L."/>
            <person name="Schmutz J."/>
            <person name="Larimer F."/>
            <person name="Land M."/>
            <person name="Hauser L."/>
            <person name="Pelletier D.A."/>
            <person name="Kyrpides N."/>
            <person name="Kim E."/>
            <person name="Harwood C.S."/>
            <person name="Oda Y."/>
            <person name="Richardson P."/>
        </authorList>
    </citation>
    <scope>NUCLEOTIDE SEQUENCE [LARGE SCALE GENOMIC DNA]</scope>
    <source>
        <strain evidence="2">BisA53</strain>
    </source>
</reference>
<dbReference type="Pfam" id="PF13473">
    <property type="entry name" value="Cupredoxin_1"/>
    <property type="match status" value="1"/>
</dbReference>
<protein>
    <recommendedName>
        <fullName evidence="1">EfeO-type cupredoxin-like domain-containing protein</fullName>
    </recommendedName>
</protein>
<dbReference type="eggNOG" id="COG1622">
    <property type="taxonomic scope" value="Bacteria"/>
</dbReference>